<evidence type="ECO:0000313" key="3">
    <source>
        <dbReference type="Proteomes" id="UP001210231"/>
    </source>
</evidence>
<dbReference type="PANTHER" id="PTHR43364:SF1">
    <property type="entry name" value="OXIDOREDUCTASE YDHF"/>
    <property type="match status" value="1"/>
</dbReference>
<dbReference type="Pfam" id="PF00248">
    <property type="entry name" value="Aldo_ket_red"/>
    <property type="match status" value="1"/>
</dbReference>
<evidence type="ECO:0000313" key="2">
    <source>
        <dbReference type="EMBL" id="MDA3614225.1"/>
    </source>
</evidence>
<reference evidence="2 3" key="1">
    <citation type="submission" date="2022-12" db="EMBL/GenBank/DDBJ databases">
        <title>Chitinophagaceae gen. sp. nov., a new member of the family Chitinophagaceae, isolated from soil in a chemical factory.</title>
        <authorList>
            <person name="Ke Z."/>
        </authorList>
    </citation>
    <scope>NUCLEOTIDE SEQUENCE [LARGE SCALE GENOMIC DNA]</scope>
    <source>
        <strain evidence="2 3">LY-5</strain>
    </source>
</reference>
<name>A0ABT4UJ12_9BACT</name>
<dbReference type="EMBL" id="JAQGEF010000005">
    <property type="protein sequence ID" value="MDA3614225.1"/>
    <property type="molecule type" value="Genomic_DNA"/>
</dbReference>
<evidence type="ECO:0000259" key="1">
    <source>
        <dbReference type="Pfam" id="PF00248"/>
    </source>
</evidence>
<dbReference type="PRINTS" id="PR00069">
    <property type="entry name" value="ALDKETRDTASE"/>
</dbReference>
<comment type="caution">
    <text evidence="2">The sequence shown here is derived from an EMBL/GenBank/DDBJ whole genome shotgun (WGS) entry which is preliminary data.</text>
</comment>
<protein>
    <submittedName>
        <fullName evidence="2">Aldo/keto reductase</fullName>
    </submittedName>
</protein>
<dbReference type="InterPro" id="IPR036812">
    <property type="entry name" value="NAD(P)_OxRdtase_dom_sf"/>
</dbReference>
<gene>
    <name evidence="2" type="ORF">O3P16_05360</name>
</gene>
<organism evidence="2 3">
    <name type="scientific">Polluticaenibacter yanchengensis</name>
    <dbReference type="NCBI Taxonomy" id="3014562"/>
    <lineage>
        <taxon>Bacteria</taxon>
        <taxon>Pseudomonadati</taxon>
        <taxon>Bacteroidota</taxon>
        <taxon>Chitinophagia</taxon>
        <taxon>Chitinophagales</taxon>
        <taxon>Chitinophagaceae</taxon>
        <taxon>Polluticaenibacter</taxon>
    </lineage>
</organism>
<dbReference type="SUPFAM" id="SSF51430">
    <property type="entry name" value="NAD(P)-linked oxidoreductase"/>
    <property type="match status" value="1"/>
</dbReference>
<dbReference type="InterPro" id="IPR050523">
    <property type="entry name" value="AKR_Detox_Biosynth"/>
</dbReference>
<proteinExistence type="predicted"/>
<dbReference type="InterPro" id="IPR023210">
    <property type="entry name" value="NADP_OxRdtase_dom"/>
</dbReference>
<dbReference type="InterPro" id="IPR020471">
    <property type="entry name" value="AKR"/>
</dbReference>
<accession>A0ABT4UJ12</accession>
<dbReference type="PANTHER" id="PTHR43364">
    <property type="entry name" value="NADH-SPECIFIC METHYLGLYOXAL REDUCTASE-RELATED"/>
    <property type="match status" value="1"/>
</dbReference>
<feature type="domain" description="NADP-dependent oxidoreductase" evidence="1">
    <location>
        <begin position="17"/>
        <end position="288"/>
    </location>
</feature>
<dbReference type="Proteomes" id="UP001210231">
    <property type="component" value="Unassembled WGS sequence"/>
</dbReference>
<keyword evidence="3" id="KW-1185">Reference proteome</keyword>
<dbReference type="Gene3D" id="3.20.20.100">
    <property type="entry name" value="NADP-dependent oxidoreductase domain"/>
    <property type="match status" value="1"/>
</dbReference>
<sequence length="297" mass="33352">MNKVYLSDAGPKVSQAIYGFWRWQPIDSTKDYEQLEQTILYCLNKGINTFDHADIYGGYSIEEAFGSIIKKNNISRQDIVLFTKCGFNVPHSSRPQYRLEHHNSSAKHIETSVNQSLSHLKTDYIDVLFLNGLDPVSNLEETALTIDGLRQSGKIKNVGIVNFSVFQHQLLASYLKSPIVTNHLDLSLLNTSALDNGQIDFSKQRYMSPLAASPLENGRIENGTDPKAVAIRGKLQELSEKYNTNIESLAVAWLVKIGAFPVIGTQSESRINNIVDAFSVDLDIQDWYDLYNTSKTN</sequence>
<dbReference type="RefSeq" id="WP_407030553.1">
    <property type="nucleotide sequence ID" value="NZ_JAQGEF010000005.1"/>
</dbReference>